<protein>
    <submittedName>
        <fullName evidence="1">Uncharacterized protein</fullName>
    </submittedName>
</protein>
<name>A0A8X6L142_TRICU</name>
<gene>
    <name evidence="1" type="ORF">TNCT_402831</name>
</gene>
<dbReference type="AlphaFoldDB" id="A0A8X6L142"/>
<sequence>MYKLGEFGASSSADLGSERRLLVLLQSGIGMNHQSQHALLISTTLRTLSRFYLRKLLLTHARKEFCPLWVFCGVSSGLNWFGNVIYLLQISIIN</sequence>
<reference evidence="1" key="1">
    <citation type="submission" date="2020-07" db="EMBL/GenBank/DDBJ databases">
        <title>Multicomponent nature underlies the extraordinary mechanical properties of spider dragline silk.</title>
        <authorList>
            <person name="Kono N."/>
            <person name="Nakamura H."/>
            <person name="Mori M."/>
            <person name="Yoshida Y."/>
            <person name="Ohtoshi R."/>
            <person name="Malay A.D."/>
            <person name="Moran D.A.P."/>
            <person name="Tomita M."/>
            <person name="Numata K."/>
            <person name="Arakawa K."/>
        </authorList>
    </citation>
    <scope>NUCLEOTIDE SEQUENCE</scope>
</reference>
<dbReference type="EMBL" id="BMAO01023887">
    <property type="protein sequence ID" value="GFQ91626.1"/>
    <property type="molecule type" value="Genomic_DNA"/>
</dbReference>
<proteinExistence type="predicted"/>
<keyword evidence="2" id="KW-1185">Reference proteome</keyword>
<comment type="caution">
    <text evidence="1">The sequence shown here is derived from an EMBL/GenBank/DDBJ whole genome shotgun (WGS) entry which is preliminary data.</text>
</comment>
<evidence type="ECO:0000313" key="1">
    <source>
        <dbReference type="EMBL" id="GFQ91626.1"/>
    </source>
</evidence>
<dbReference type="Proteomes" id="UP000887116">
    <property type="component" value="Unassembled WGS sequence"/>
</dbReference>
<accession>A0A8X6L142</accession>
<evidence type="ECO:0000313" key="2">
    <source>
        <dbReference type="Proteomes" id="UP000887116"/>
    </source>
</evidence>
<organism evidence="1 2">
    <name type="scientific">Trichonephila clavata</name>
    <name type="common">Joro spider</name>
    <name type="synonym">Nephila clavata</name>
    <dbReference type="NCBI Taxonomy" id="2740835"/>
    <lineage>
        <taxon>Eukaryota</taxon>
        <taxon>Metazoa</taxon>
        <taxon>Ecdysozoa</taxon>
        <taxon>Arthropoda</taxon>
        <taxon>Chelicerata</taxon>
        <taxon>Arachnida</taxon>
        <taxon>Araneae</taxon>
        <taxon>Araneomorphae</taxon>
        <taxon>Entelegynae</taxon>
        <taxon>Araneoidea</taxon>
        <taxon>Nephilidae</taxon>
        <taxon>Trichonephila</taxon>
    </lineage>
</organism>